<gene>
    <name evidence="2" type="ORF">B0H17DRAFT_1326374</name>
</gene>
<feature type="domain" description="GST N-terminal" evidence="1">
    <location>
        <begin position="10"/>
        <end position="101"/>
    </location>
</feature>
<dbReference type="InterPro" id="IPR004045">
    <property type="entry name" value="Glutathione_S-Trfase_N"/>
</dbReference>
<proteinExistence type="predicted"/>
<dbReference type="Gene3D" id="3.40.30.10">
    <property type="entry name" value="Glutaredoxin"/>
    <property type="match status" value="1"/>
</dbReference>
<dbReference type="CDD" id="cd03038">
    <property type="entry name" value="GST_N_etherase_LigE"/>
    <property type="match status" value="1"/>
</dbReference>
<evidence type="ECO:0000259" key="1">
    <source>
        <dbReference type="PROSITE" id="PS50404"/>
    </source>
</evidence>
<dbReference type="Pfam" id="PF13409">
    <property type="entry name" value="GST_N_2"/>
    <property type="match status" value="1"/>
</dbReference>
<dbReference type="InterPro" id="IPR054416">
    <property type="entry name" value="GST_UstS-like_C"/>
</dbReference>
<dbReference type="PROSITE" id="PS50404">
    <property type="entry name" value="GST_NTER"/>
    <property type="match status" value="1"/>
</dbReference>
<reference evidence="2" key="1">
    <citation type="submission" date="2023-03" db="EMBL/GenBank/DDBJ databases">
        <title>Massive genome expansion in bonnet fungi (Mycena s.s.) driven by repeated elements and novel gene families across ecological guilds.</title>
        <authorList>
            <consortium name="Lawrence Berkeley National Laboratory"/>
            <person name="Harder C.B."/>
            <person name="Miyauchi S."/>
            <person name="Viragh M."/>
            <person name="Kuo A."/>
            <person name="Thoen E."/>
            <person name="Andreopoulos B."/>
            <person name="Lu D."/>
            <person name="Skrede I."/>
            <person name="Drula E."/>
            <person name="Henrissat B."/>
            <person name="Morin E."/>
            <person name="Kohler A."/>
            <person name="Barry K."/>
            <person name="LaButti K."/>
            <person name="Morin E."/>
            <person name="Salamov A."/>
            <person name="Lipzen A."/>
            <person name="Mereny Z."/>
            <person name="Hegedus B."/>
            <person name="Baldrian P."/>
            <person name="Stursova M."/>
            <person name="Weitz H."/>
            <person name="Taylor A."/>
            <person name="Grigoriev I.V."/>
            <person name="Nagy L.G."/>
            <person name="Martin F."/>
            <person name="Kauserud H."/>
        </authorList>
    </citation>
    <scope>NUCLEOTIDE SEQUENCE</scope>
    <source>
        <strain evidence="2">CBHHK067</strain>
    </source>
</reference>
<sequence>MTPPIVFYDIPSTLPNKAWSPNTWKTRYALNYKGVPYTTVWVEYPDIEPLCRDIGATPTSTKADGRPHYTLPIIHDPSTGLVVSDSTKIAAYLDATYSDTPRLIPFGTMGLQRAFEAAAQSLLAPVTQYGHPAANAKLNPTSEAYIRRTREAMWRKTLEELTPKGAEDVVQWAKVKEGFGKMDEWIGASGEGSAYIMGDAPCYADMWIAGYVVWIKLILPDKWEDMKLWHGGRWATLLQNLEKYETVM</sequence>
<dbReference type="AlphaFoldDB" id="A0AAD7GTC4"/>
<dbReference type="InterPro" id="IPR036282">
    <property type="entry name" value="Glutathione-S-Trfase_C_sf"/>
</dbReference>
<dbReference type="Gene3D" id="1.20.1050.10">
    <property type="match status" value="1"/>
</dbReference>
<keyword evidence="3" id="KW-1185">Reference proteome</keyword>
<evidence type="ECO:0000313" key="2">
    <source>
        <dbReference type="EMBL" id="KAJ7704853.1"/>
    </source>
</evidence>
<comment type="caution">
    <text evidence="2">The sequence shown here is derived from an EMBL/GenBank/DDBJ whole genome shotgun (WGS) entry which is preliminary data.</text>
</comment>
<dbReference type="SUPFAM" id="SSF52833">
    <property type="entry name" value="Thioredoxin-like"/>
    <property type="match status" value="1"/>
</dbReference>
<protein>
    <recommendedName>
        <fullName evidence="1">GST N-terminal domain-containing protein</fullName>
    </recommendedName>
</protein>
<name>A0AAD7GTC4_MYCRO</name>
<accession>A0AAD7GTC4</accession>
<dbReference type="Pfam" id="PF22041">
    <property type="entry name" value="GST_C_7"/>
    <property type="match status" value="1"/>
</dbReference>
<organism evidence="2 3">
    <name type="scientific">Mycena rosella</name>
    <name type="common">Pink bonnet</name>
    <name type="synonym">Agaricus rosellus</name>
    <dbReference type="NCBI Taxonomy" id="1033263"/>
    <lineage>
        <taxon>Eukaryota</taxon>
        <taxon>Fungi</taxon>
        <taxon>Dikarya</taxon>
        <taxon>Basidiomycota</taxon>
        <taxon>Agaricomycotina</taxon>
        <taxon>Agaricomycetes</taxon>
        <taxon>Agaricomycetidae</taxon>
        <taxon>Agaricales</taxon>
        <taxon>Marasmiineae</taxon>
        <taxon>Mycenaceae</taxon>
        <taxon>Mycena</taxon>
    </lineage>
</organism>
<dbReference type="Proteomes" id="UP001221757">
    <property type="component" value="Unassembled WGS sequence"/>
</dbReference>
<dbReference type="EMBL" id="JARKIE010000009">
    <property type="protein sequence ID" value="KAJ7704853.1"/>
    <property type="molecule type" value="Genomic_DNA"/>
</dbReference>
<dbReference type="SUPFAM" id="SSF47616">
    <property type="entry name" value="GST C-terminal domain-like"/>
    <property type="match status" value="1"/>
</dbReference>
<dbReference type="InterPro" id="IPR036249">
    <property type="entry name" value="Thioredoxin-like_sf"/>
</dbReference>
<evidence type="ECO:0000313" key="3">
    <source>
        <dbReference type="Proteomes" id="UP001221757"/>
    </source>
</evidence>